<comment type="similarity">
    <text evidence="1">Belongs to the sulfatase family.</text>
</comment>
<dbReference type="Gene3D" id="3.40.720.10">
    <property type="entry name" value="Alkaline Phosphatase, subunit A"/>
    <property type="match status" value="1"/>
</dbReference>
<feature type="compositionally biased region" description="Basic residues" evidence="3">
    <location>
        <begin position="448"/>
        <end position="459"/>
    </location>
</feature>
<dbReference type="SUPFAM" id="SSF53649">
    <property type="entry name" value="Alkaline phosphatase-like"/>
    <property type="match status" value="1"/>
</dbReference>
<evidence type="ECO:0000256" key="3">
    <source>
        <dbReference type="SAM" id="MobiDB-lite"/>
    </source>
</evidence>
<keyword evidence="4" id="KW-0732">Signal</keyword>
<dbReference type="InterPro" id="IPR050738">
    <property type="entry name" value="Sulfatase"/>
</dbReference>
<reference evidence="6" key="1">
    <citation type="submission" date="2021-01" db="EMBL/GenBank/DDBJ databases">
        <title>Modified the classification status of verrucomicrobia.</title>
        <authorList>
            <person name="Feng X."/>
        </authorList>
    </citation>
    <scope>NUCLEOTIDE SEQUENCE</scope>
    <source>
        <strain evidence="6">KCTC 13126</strain>
    </source>
</reference>
<dbReference type="Pfam" id="PF00884">
    <property type="entry name" value="Sulfatase"/>
    <property type="match status" value="1"/>
</dbReference>
<dbReference type="GO" id="GO:0004065">
    <property type="term" value="F:arylsulfatase activity"/>
    <property type="evidence" value="ECO:0007669"/>
    <property type="project" value="TreeGrafter"/>
</dbReference>
<evidence type="ECO:0000256" key="2">
    <source>
        <dbReference type="ARBA" id="ARBA00022801"/>
    </source>
</evidence>
<feature type="chain" id="PRO_5037556067" evidence="4">
    <location>
        <begin position="26"/>
        <end position="459"/>
    </location>
</feature>
<evidence type="ECO:0000259" key="5">
    <source>
        <dbReference type="Pfam" id="PF00884"/>
    </source>
</evidence>
<proteinExistence type="inferred from homology"/>
<gene>
    <name evidence="6" type="ORF">JIN87_19235</name>
</gene>
<evidence type="ECO:0000256" key="4">
    <source>
        <dbReference type="SAM" id="SignalP"/>
    </source>
</evidence>
<feature type="signal peptide" evidence="4">
    <location>
        <begin position="1"/>
        <end position="25"/>
    </location>
</feature>
<feature type="region of interest" description="Disordered" evidence="3">
    <location>
        <begin position="416"/>
        <end position="459"/>
    </location>
</feature>
<dbReference type="PANTHER" id="PTHR42693">
    <property type="entry name" value="ARYLSULFATASE FAMILY MEMBER"/>
    <property type="match status" value="1"/>
</dbReference>
<comment type="caution">
    <text evidence="6">The sequence shown here is derived from an EMBL/GenBank/DDBJ whole genome shotgun (WGS) entry which is preliminary data.</text>
</comment>
<dbReference type="AlphaFoldDB" id="A0A934S3A7"/>
<dbReference type="Proteomes" id="UP000617628">
    <property type="component" value="Unassembled WGS sequence"/>
</dbReference>
<dbReference type="InterPro" id="IPR000917">
    <property type="entry name" value="Sulfatase_N"/>
</dbReference>
<dbReference type="EMBL" id="JAENIL010000039">
    <property type="protein sequence ID" value="MBK1879027.1"/>
    <property type="molecule type" value="Genomic_DNA"/>
</dbReference>
<dbReference type="Gene3D" id="3.30.1120.10">
    <property type="match status" value="1"/>
</dbReference>
<evidence type="ECO:0000313" key="7">
    <source>
        <dbReference type="Proteomes" id="UP000617628"/>
    </source>
</evidence>
<keyword evidence="2 6" id="KW-0378">Hydrolase</keyword>
<sequence length="459" mass="52116">MNITTFAKPLLAALVLSSGLCSSHAATSTERPNIVIILTDDQGYADISFNPDAPEEVHTPHMDRLANESVFFSQGYTSGVVCSPTRAGLMIGQYQQRVGVYTAGEGGEGFDPSRKIFPSFLPEEYRSMAIGKWHLGLDNDYPELKWHAVNRGFDEAYKFMGRGAHDYFGLKGMKGDYSAIYKDLRRIDESEYKGYLTTRLSEEAVDFIDREKDNPFFLYLAYNAVHTPAQAPQEDIDYYKNKYPHLSERRAILMAMLKHLDDGVGMVVNKLKKEGIWDNTIVFFLSDNGGTKAMEADNGHLRDYKQTVYEGGVRTPFMMSWPNKFKGGRTIDTPIISFDLLPTVLDALGENPPEAKHFDGKSILPLITENATDHHETLYWDTSDERKGWAIRQGKWKLIGIRGKLELYDMEKDQSETTNLAKQHPETVESLKKQYQKWRSQMAEPSSAKKKKKNKNKDS</sequence>
<protein>
    <submittedName>
        <fullName evidence="6">Sulfatase-like hydrolase/transferase</fullName>
    </submittedName>
</protein>
<evidence type="ECO:0000256" key="1">
    <source>
        <dbReference type="ARBA" id="ARBA00008779"/>
    </source>
</evidence>
<organism evidence="6 7">
    <name type="scientific">Pelagicoccus mobilis</name>
    <dbReference type="NCBI Taxonomy" id="415221"/>
    <lineage>
        <taxon>Bacteria</taxon>
        <taxon>Pseudomonadati</taxon>
        <taxon>Verrucomicrobiota</taxon>
        <taxon>Opitutia</taxon>
        <taxon>Puniceicoccales</taxon>
        <taxon>Pelagicoccaceae</taxon>
        <taxon>Pelagicoccus</taxon>
    </lineage>
</organism>
<dbReference type="PANTHER" id="PTHR42693:SF53">
    <property type="entry name" value="ENDO-4-O-SULFATASE"/>
    <property type="match status" value="1"/>
</dbReference>
<keyword evidence="7" id="KW-1185">Reference proteome</keyword>
<dbReference type="InterPro" id="IPR017850">
    <property type="entry name" value="Alkaline_phosphatase_core_sf"/>
</dbReference>
<feature type="compositionally biased region" description="Basic and acidic residues" evidence="3">
    <location>
        <begin position="423"/>
        <end position="432"/>
    </location>
</feature>
<evidence type="ECO:0000313" key="6">
    <source>
        <dbReference type="EMBL" id="MBK1879027.1"/>
    </source>
</evidence>
<feature type="domain" description="Sulfatase N-terminal" evidence="5">
    <location>
        <begin position="32"/>
        <end position="349"/>
    </location>
</feature>
<name>A0A934S3A7_9BACT</name>
<accession>A0A934S3A7</accession>
<dbReference type="RefSeq" id="WP_200357241.1">
    <property type="nucleotide sequence ID" value="NZ_JAENIL010000039.1"/>
</dbReference>